<dbReference type="InterPro" id="IPR013132">
    <property type="entry name" value="PseI/NeuA/B-like_N"/>
</dbReference>
<dbReference type="SUPFAM" id="SSF51269">
    <property type="entry name" value="AFP III-like domain"/>
    <property type="match status" value="1"/>
</dbReference>
<evidence type="ECO:0000313" key="2">
    <source>
        <dbReference type="EMBL" id="PDO09810.1"/>
    </source>
</evidence>
<dbReference type="SMART" id="SM00858">
    <property type="entry name" value="SAF"/>
    <property type="match status" value="1"/>
</dbReference>
<dbReference type="CDD" id="cd11615">
    <property type="entry name" value="SAF_NeuB_like"/>
    <property type="match status" value="1"/>
</dbReference>
<dbReference type="NCBIfam" id="TIGR03586">
    <property type="entry name" value="PseI"/>
    <property type="match status" value="1"/>
</dbReference>
<evidence type="ECO:0000259" key="1">
    <source>
        <dbReference type="PROSITE" id="PS50844"/>
    </source>
</evidence>
<dbReference type="InterPro" id="IPR013785">
    <property type="entry name" value="Aldolase_TIM"/>
</dbReference>
<dbReference type="PANTHER" id="PTHR42966">
    <property type="entry name" value="N-ACETYLNEURAMINATE SYNTHASE"/>
    <property type="match status" value="1"/>
</dbReference>
<dbReference type="InterPro" id="IPR036732">
    <property type="entry name" value="AFP_Neu5c_C_sf"/>
</dbReference>
<evidence type="ECO:0000313" key="3">
    <source>
        <dbReference type="Proteomes" id="UP000243688"/>
    </source>
</evidence>
<sequence>MVIAGRPVGRDHKPFVIAELSANHNGSLERALHLVEAAAKAGADAVKVQTYTADTMTLDIAEGEFFIDDPKSPWRGRSLYELYRAAHTPWEWHAAIMEKCREMGVAFFSTPFDETAVDFLESLGVPCYKIASFEATDLPLIRKAASTGKPLILSTGMATAAEIDEAVRTAREAGCCELAVLKCTSTYPAPAEQSDLRTIPHMREWLGCEVGLSDHTPGIGVSVAAVALGAALIEKHLTLSRADGGVDAAFSLEPDEFALLVRETERAWRALGRVRYGPVESEAGSLRHRRSLYAVRDIQAGETLTRENVRAIRPAGGLSPKYWNVVAGKRARRDIARGTPISWELLMDAGDGEGSGRG</sequence>
<accession>A0A2A6DY39</accession>
<dbReference type="Pfam" id="PF08666">
    <property type="entry name" value="SAF"/>
    <property type="match status" value="1"/>
</dbReference>
<dbReference type="PROSITE" id="PS50844">
    <property type="entry name" value="AFP_LIKE"/>
    <property type="match status" value="1"/>
</dbReference>
<dbReference type="InterPro" id="IPR051690">
    <property type="entry name" value="PseI-like"/>
</dbReference>
<proteinExistence type="predicted"/>
<dbReference type="AlphaFoldDB" id="A0A2A6DY39"/>
<dbReference type="PANTHER" id="PTHR42966:SF2">
    <property type="entry name" value="PSEUDAMINIC ACID SYNTHASE"/>
    <property type="match status" value="1"/>
</dbReference>
<dbReference type="GO" id="GO:0047444">
    <property type="term" value="F:N-acylneuraminate-9-phosphate synthase activity"/>
    <property type="evidence" value="ECO:0007669"/>
    <property type="project" value="TreeGrafter"/>
</dbReference>
<dbReference type="Proteomes" id="UP000243688">
    <property type="component" value="Unassembled WGS sequence"/>
</dbReference>
<reference evidence="2 3" key="1">
    <citation type="submission" date="2016-12" db="EMBL/GenBank/DDBJ databases">
        <title>Candidatus Reconcilibacillus cellulovorans genome.</title>
        <authorList>
            <person name="Kolinko S."/>
            <person name="Wu Y.-W."/>
            <person name="Tachea F."/>
            <person name="Denzel E."/>
            <person name="Hiras J."/>
            <person name="Baecker N."/>
            <person name="Chan L.J."/>
            <person name="Eichorst S.A."/>
            <person name="Frey D."/>
            <person name="Adams P.D."/>
            <person name="Pray T."/>
            <person name="Tanjore D."/>
            <person name="Petzold C.J."/>
            <person name="Gladden J.M."/>
            <person name="Simmons B.A."/>
            <person name="Singer S.W."/>
        </authorList>
    </citation>
    <scope>NUCLEOTIDE SEQUENCE [LARGE SCALE GENOMIC DNA]</scope>
    <source>
        <strain evidence="2">JTherm</strain>
    </source>
</reference>
<dbReference type="EMBL" id="MOXJ01000027">
    <property type="protein sequence ID" value="PDO09810.1"/>
    <property type="molecule type" value="Genomic_DNA"/>
</dbReference>
<dbReference type="InterPro" id="IPR006190">
    <property type="entry name" value="SAF_AFP_Neu5Ac"/>
</dbReference>
<gene>
    <name evidence="2" type="ORF">BLM47_10710</name>
</gene>
<dbReference type="Pfam" id="PF03102">
    <property type="entry name" value="NeuB"/>
    <property type="match status" value="1"/>
</dbReference>
<protein>
    <submittedName>
        <fullName evidence="2">Pseudaminic acid synthase</fullName>
    </submittedName>
</protein>
<dbReference type="InterPro" id="IPR020030">
    <property type="entry name" value="Pseudaminic_synth_PseI"/>
</dbReference>
<dbReference type="InterPro" id="IPR013974">
    <property type="entry name" value="SAF"/>
</dbReference>
<organism evidence="2 3">
    <name type="scientific">Candidatus Reconcilbacillus cellulovorans</name>
    <dbReference type="NCBI Taxonomy" id="1906605"/>
    <lineage>
        <taxon>Bacteria</taxon>
        <taxon>Bacillati</taxon>
        <taxon>Bacillota</taxon>
        <taxon>Bacilli</taxon>
        <taxon>Bacillales</taxon>
        <taxon>Paenibacillaceae</taxon>
        <taxon>Candidatus Reconcilbacillus</taxon>
    </lineage>
</organism>
<feature type="domain" description="AFP-like" evidence="1">
    <location>
        <begin position="291"/>
        <end position="349"/>
    </location>
</feature>
<name>A0A2A6DY39_9BACL</name>
<dbReference type="InterPro" id="IPR057736">
    <property type="entry name" value="SAF_PseI/NeuA/NeuB"/>
</dbReference>
<comment type="caution">
    <text evidence="2">The sequence shown here is derived from an EMBL/GenBank/DDBJ whole genome shotgun (WGS) entry which is preliminary data.</text>
</comment>
<dbReference type="Gene3D" id="3.90.1210.10">
    <property type="entry name" value="Antifreeze-like/N-acetylneuraminic acid synthase C-terminal domain"/>
    <property type="match status" value="1"/>
</dbReference>
<dbReference type="SUPFAM" id="SSF51569">
    <property type="entry name" value="Aldolase"/>
    <property type="match status" value="1"/>
</dbReference>
<dbReference type="GO" id="GO:0016051">
    <property type="term" value="P:carbohydrate biosynthetic process"/>
    <property type="evidence" value="ECO:0007669"/>
    <property type="project" value="InterPro"/>
</dbReference>
<dbReference type="Gene3D" id="3.20.20.70">
    <property type="entry name" value="Aldolase class I"/>
    <property type="match status" value="1"/>
</dbReference>